<comment type="caution">
    <text evidence="10">The sequence shown here is derived from an EMBL/GenBank/DDBJ whole genome shotgun (WGS) entry which is preliminary data.</text>
</comment>
<feature type="transmembrane region" description="Helical" evidence="9">
    <location>
        <begin position="46"/>
        <end position="67"/>
    </location>
</feature>
<dbReference type="Proteomes" id="UP001180845">
    <property type="component" value="Unassembled WGS sequence"/>
</dbReference>
<evidence type="ECO:0000256" key="8">
    <source>
        <dbReference type="SAM" id="MobiDB-lite"/>
    </source>
</evidence>
<evidence type="ECO:0000256" key="2">
    <source>
        <dbReference type="ARBA" id="ARBA00009773"/>
    </source>
</evidence>
<feature type="transmembrane region" description="Helical" evidence="9">
    <location>
        <begin position="220"/>
        <end position="244"/>
    </location>
</feature>
<keyword evidence="5 9" id="KW-0812">Transmembrane</keyword>
<evidence type="ECO:0000256" key="7">
    <source>
        <dbReference type="ARBA" id="ARBA00023136"/>
    </source>
</evidence>
<dbReference type="InterPro" id="IPR002549">
    <property type="entry name" value="AI-2E-like"/>
</dbReference>
<keyword evidence="6 9" id="KW-1133">Transmembrane helix</keyword>
<dbReference type="RefSeq" id="WP_310273230.1">
    <property type="nucleotide sequence ID" value="NZ_JAVDXW010000001.1"/>
</dbReference>
<evidence type="ECO:0000313" key="10">
    <source>
        <dbReference type="EMBL" id="MDR7302049.1"/>
    </source>
</evidence>
<dbReference type="Pfam" id="PF01594">
    <property type="entry name" value="AI-2E_transport"/>
    <property type="match status" value="1"/>
</dbReference>
<feature type="transmembrane region" description="Helical" evidence="9">
    <location>
        <begin position="159"/>
        <end position="184"/>
    </location>
</feature>
<dbReference type="EMBL" id="JAVDXW010000001">
    <property type="protein sequence ID" value="MDR7302049.1"/>
    <property type="molecule type" value="Genomic_DNA"/>
</dbReference>
<dbReference type="PANTHER" id="PTHR21716">
    <property type="entry name" value="TRANSMEMBRANE PROTEIN"/>
    <property type="match status" value="1"/>
</dbReference>
<feature type="transmembrane region" description="Helical" evidence="9">
    <location>
        <begin position="282"/>
        <end position="298"/>
    </location>
</feature>
<feature type="transmembrane region" description="Helical" evidence="9">
    <location>
        <begin position="250"/>
        <end position="275"/>
    </location>
</feature>
<accession>A0AAE4CLP2</accession>
<comment type="subcellular location">
    <subcellularLocation>
        <location evidence="1">Cell membrane</location>
        <topology evidence="1">Multi-pass membrane protein</topology>
    </subcellularLocation>
</comment>
<dbReference type="PANTHER" id="PTHR21716:SF53">
    <property type="entry name" value="PERMEASE PERM-RELATED"/>
    <property type="match status" value="1"/>
</dbReference>
<protein>
    <submittedName>
        <fullName evidence="10">PurR-regulated permease PerM</fullName>
    </submittedName>
</protein>
<dbReference type="AlphaFoldDB" id="A0AAE4CLP2"/>
<keyword evidence="3" id="KW-0813">Transport</keyword>
<comment type="similarity">
    <text evidence="2">Belongs to the autoinducer-2 exporter (AI-2E) (TC 2.A.86) family.</text>
</comment>
<name>A0AAE4CLP2_9ACTN</name>
<gene>
    <name evidence="10" type="ORF">JOF55_002230</name>
</gene>
<evidence type="ECO:0000256" key="6">
    <source>
        <dbReference type="ARBA" id="ARBA00022989"/>
    </source>
</evidence>
<keyword evidence="7 9" id="KW-0472">Membrane</keyword>
<evidence type="ECO:0000256" key="9">
    <source>
        <dbReference type="SAM" id="Phobius"/>
    </source>
</evidence>
<feature type="transmembrane region" description="Helical" evidence="9">
    <location>
        <begin position="79"/>
        <end position="104"/>
    </location>
</feature>
<evidence type="ECO:0000256" key="3">
    <source>
        <dbReference type="ARBA" id="ARBA00022448"/>
    </source>
</evidence>
<dbReference type="GO" id="GO:0055085">
    <property type="term" value="P:transmembrane transport"/>
    <property type="evidence" value="ECO:0007669"/>
    <property type="project" value="TreeGrafter"/>
</dbReference>
<dbReference type="GO" id="GO:0005886">
    <property type="term" value="C:plasma membrane"/>
    <property type="evidence" value="ECO:0007669"/>
    <property type="project" value="UniProtKB-SubCell"/>
</dbReference>
<reference evidence="10" key="1">
    <citation type="submission" date="2023-07" db="EMBL/GenBank/DDBJ databases">
        <title>Sequencing the genomes of 1000 actinobacteria strains.</title>
        <authorList>
            <person name="Klenk H.-P."/>
        </authorList>
    </citation>
    <scope>NUCLEOTIDE SEQUENCE</scope>
    <source>
        <strain evidence="10">DSM 45977</strain>
    </source>
</reference>
<evidence type="ECO:0000256" key="1">
    <source>
        <dbReference type="ARBA" id="ARBA00004651"/>
    </source>
</evidence>
<organism evidence="10 11">
    <name type="scientific">Haloactinomyces albus</name>
    <dbReference type="NCBI Taxonomy" id="1352928"/>
    <lineage>
        <taxon>Bacteria</taxon>
        <taxon>Bacillati</taxon>
        <taxon>Actinomycetota</taxon>
        <taxon>Actinomycetes</taxon>
        <taxon>Actinopolysporales</taxon>
        <taxon>Actinopolysporaceae</taxon>
        <taxon>Haloactinomyces</taxon>
    </lineage>
</organism>
<feature type="region of interest" description="Disordered" evidence="8">
    <location>
        <begin position="355"/>
        <end position="431"/>
    </location>
</feature>
<keyword evidence="11" id="KW-1185">Reference proteome</keyword>
<feature type="compositionally biased region" description="Basic and acidic residues" evidence="8">
    <location>
        <begin position="360"/>
        <end position="378"/>
    </location>
</feature>
<keyword evidence="4" id="KW-1003">Cell membrane</keyword>
<sequence>MSSSKITRSDSTAAVPPILRVSAALSWRILVILGTLYVLGEVVRRFYAVLIPVAIALLLAALLAPAVARLVRLGVPSALATAIVMIGGLAAVGGVLTFVINAFITGFSDLQSQILASFNQIQQWLANSPLHLTQQQFDNFVNQARQWLERNQAMLTSGALATASTFGTLLTGLLLMLFTLIFFLHDGRRIWLFLLRIVPKSVRPRVDTAGSRGFASLVGYVRGTALVAIFDAVGIGIGLAIIGVPLAVPLAALVFLSAFVPIIGAIASGVVAVLVALVTKGPIAALLVLGVVLGVQQLEGNVMQPLIIGRAVQLHVLAVVLAISAGFVLAGIVGALLAVPLIAVLNSAIRSLVSDEDENEQVRPTDSREGMPPGERESTAPPEQPAVTRHGESRESATGGSSTENEDAENGPTGHRRSDEGSSGEQRGEDR</sequence>
<feature type="transmembrane region" description="Helical" evidence="9">
    <location>
        <begin position="318"/>
        <end position="345"/>
    </location>
</feature>
<feature type="transmembrane region" description="Helical" evidence="9">
    <location>
        <begin position="21"/>
        <end position="40"/>
    </location>
</feature>
<evidence type="ECO:0000313" key="11">
    <source>
        <dbReference type="Proteomes" id="UP001180845"/>
    </source>
</evidence>
<evidence type="ECO:0000256" key="5">
    <source>
        <dbReference type="ARBA" id="ARBA00022692"/>
    </source>
</evidence>
<evidence type="ECO:0000256" key="4">
    <source>
        <dbReference type="ARBA" id="ARBA00022475"/>
    </source>
</evidence>
<proteinExistence type="inferred from homology"/>
<feature type="compositionally biased region" description="Basic and acidic residues" evidence="8">
    <location>
        <begin position="416"/>
        <end position="431"/>
    </location>
</feature>